<evidence type="ECO:0000313" key="10">
    <source>
        <dbReference type="Proteomes" id="UP000253908"/>
    </source>
</evidence>
<dbReference type="KEGG" id="ocn:CUC15_17355"/>
<dbReference type="OrthoDB" id="9813917at2"/>
<dbReference type="PANTHER" id="PTHR34390">
    <property type="entry name" value="UPF0442 PROTEIN YJJB-RELATED"/>
    <property type="match status" value="1"/>
</dbReference>
<evidence type="ECO:0000256" key="4">
    <source>
        <dbReference type="ARBA" id="ARBA00022989"/>
    </source>
</evidence>
<dbReference type="GO" id="GO:0015744">
    <property type="term" value="P:succinate transport"/>
    <property type="evidence" value="ECO:0007669"/>
    <property type="project" value="TreeGrafter"/>
</dbReference>
<proteinExistence type="inferred from homology"/>
<evidence type="ECO:0000256" key="2">
    <source>
        <dbReference type="ARBA" id="ARBA00022475"/>
    </source>
</evidence>
<evidence type="ECO:0000256" key="1">
    <source>
        <dbReference type="ARBA" id="ARBA00004651"/>
    </source>
</evidence>
<keyword evidence="2" id="KW-1003">Cell membrane</keyword>
<protein>
    <recommendedName>
        <fullName evidence="8">Threonine/serine exporter-like N-terminal domain-containing protein</fullName>
    </recommendedName>
</protein>
<keyword evidence="10" id="KW-1185">Reference proteome</keyword>
<keyword evidence="5 7" id="KW-0472">Membrane</keyword>
<dbReference type="InterPro" id="IPR050539">
    <property type="entry name" value="ThrE_Dicarb/AminoAcid_Exp"/>
</dbReference>
<feature type="domain" description="Threonine/serine exporter-like N-terminal" evidence="8">
    <location>
        <begin position="9"/>
        <end position="246"/>
    </location>
</feature>
<dbReference type="RefSeq" id="WP_114917878.1">
    <property type="nucleotide sequence ID" value="NZ_CP024848.1"/>
</dbReference>
<evidence type="ECO:0000256" key="5">
    <source>
        <dbReference type="ARBA" id="ARBA00023136"/>
    </source>
</evidence>
<dbReference type="GO" id="GO:0005886">
    <property type="term" value="C:plasma membrane"/>
    <property type="evidence" value="ECO:0007669"/>
    <property type="project" value="UniProtKB-SubCell"/>
</dbReference>
<dbReference type="AlphaFoldDB" id="A0A345PKR4"/>
<dbReference type="PANTHER" id="PTHR34390:SF2">
    <property type="entry name" value="SUCCINATE TRANSPORTER SUBUNIT YJJP-RELATED"/>
    <property type="match status" value="1"/>
</dbReference>
<gene>
    <name evidence="9" type="ORF">CUC15_17355</name>
</gene>
<keyword evidence="4 7" id="KW-1133">Transmembrane helix</keyword>
<comment type="subcellular location">
    <subcellularLocation>
        <location evidence="1">Cell membrane</location>
        <topology evidence="1">Multi-pass membrane protein</topology>
    </subcellularLocation>
</comment>
<evidence type="ECO:0000256" key="6">
    <source>
        <dbReference type="ARBA" id="ARBA00034125"/>
    </source>
</evidence>
<dbReference type="InterPro" id="IPR010619">
    <property type="entry name" value="ThrE-like_N"/>
</dbReference>
<keyword evidence="3 7" id="KW-0812">Transmembrane</keyword>
<feature type="transmembrane region" description="Helical" evidence="7">
    <location>
        <begin position="114"/>
        <end position="133"/>
    </location>
</feature>
<evidence type="ECO:0000256" key="3">
    <source>
        <dbReference type="ARBA" id="ARBA00022692"/>
    </source>
</evidence>
<evidence type="ECO:0000259" key="8">
    <source>
        <dbReference type="Pfam" id="PF06738"/>
    </source>
</evidence>
<sequence>MDKKVTIERVCVLAGKIMLQSGAETYRVEDTMNRIATAFGVRNPQSYATPTGINFAVDVAEETYFLRITTRSTDLHKVAEVNTISRSITAGELNLGEAYSSLNAVDNDSLLYHAWIRIIVAAFVSGCFTIMFGGVWNDFIPAFVAGGFGYAGMLGVDRLLEIRFVSEFLGAVIIGFITVICIYTGIGEEMDKIIIGGVMPLVPGLLITNAVRDLISGHLVSGLSKGIEASITAFAIGAGIAAVIAFA</sequence>
<dbReference type="Proteomes" id="UP000253908">
    <property type="component" value="Chromosome"/>
</dbReference>
<accession>A0A345PKR4</accession>
<feature type="transmembrane region" description="Helical" evidence="7">
    <location>
        <begin position="168"/>
        <end position="187"/>
    </location>
</feature>
<organism evidence="9 10">
    <name type="scientific">Oceanobacillus zhaokaii</name>
    <dbReference type="NCBI Taxonomy" id="2052660"/>
    <lineage>
        <taxon>Bacteria</taxon>
        <taxon>Bacillati</taxon>
        <taxon>Bacillota</taxon>
        <taxon>Bacilli</taxon>
        <taxon>Bacillales</taxon>
        <taxon>Bacillaceae</taxon>
        <taxon>Oceanobacillus</taxon>
    </lineage>
</organism>
<evidence type="ECO:0000256" key="7">
    <source>
        <dbReference type="SAM" id="Phobius"/>
    </source>
</evidence>
<name>A0A345PKR4_9BACI</name>
<feature type="transmembrane region" description="Helical" evidence="7">
    <location>
        <begin position="227"/>
        <end position="246"/>
    </location>
</feature>
<dbReference type="EMBL" id="CP024848">
    <property type="protein sequence ID" value="AXI10594.1"/>
    <property type="molecule type" value="Genomic_DNA"/>
</dbReference>
<dbReference type="GO" id="GO:0022857">
    <property type="term" value="F:transmembrane transporter activity"/>
    <property type="evidence" value="ECO:0007669"/>
    <property type="project" value="InterPro"/>
</dbReference>
<reference evidence="10" key="1">
    <citation type="submission" date="2017-11" db="EMBL/GenBank/DDBJ databases">
        <authorList>
            <person name="Zhu W."/>
        </authorList>
    </citation>
    <scope>NUCLEOTIDE SEQUENCE [LARGE SCALE GENOMIC DNA]</scope>
    <source>
        <strain evidence="10">160</strain>
    </source>
</reference>
<feature type="transmembrane region" description="Helical" evidence="7">
    <location>
        <begin position="193"/>
        <end position="215"/>
    </location>
</feature>
<dbReference type="Pfam" id="PF06738">
    <property type="entry name" value="ThrE"/>
    <property type="match status" value="1"/>
</dbReference>
<evidence type="ECO:0000313" key="9">
    <source>
        <dbReference type="EMBL" id="AXI10594.1"/>
    </source>
</evidence>
<comment type="similarity">
    <text evidence="6">Belongs to the ThrE exporter (TC 2.A.79) family.</text>
</comment>